<dbReference type="EMBL" id="VFOU01000001">
    <property type="protein sequence ID" value="TQL73910.1"/>
    <property type="molecule type" value="Genomic_DNA"/>
</dbReference>
<reference evidence="1 2" key="1">
    <citation type="submission" date="2019-06" db="EMBL/GenBank/DDBJ databases">
        <title>Sequencing the genomes of 1000 actinobacteria strains.</title>
        <authorList>
            <person name="Klenk H.-P."/>
        </authorList>
    </citation>
    <scope>NUCLEOTIDE SEQUENCE [LARGE SCALE GENOMIC DNA]</scope>
    <source>
        <strain evidence="1 2">DSM 24083</strain>
    </source>
</reference>
<dbReference type="OrthoDB" id="4991429at2"/>
<evidence type="ECO:0000313" key="1">
    <source>
        <dbReference type="EMBL" id="TQL73910.1"/>
    </source>
</evidence>
<protein>
    <submittedName>
        <fullName evidence="1">Uncharacterized protein</fullName>
    </submittedName>
</protein>
<accession>A0A543AMV3</accession>
<keyword evidence="2" id="KW-1185">Reference proteome</keyword>
<dbReference type="RefSeq" id="WP_141864185.1">
    <property type="nucleotide sequence ID" value="NZ_BAABAN010000017.1"/>
</dbReference>
<evidence type="ECO:0000313" key="2">
    <source>
        <dbReference type="Proteomes" id="UP000319746"/>
    </source>
</evidence>
<name>A0A543AMV3_9MICC</name>
<gene>
    <name evidence="1" type="ORF">FB556_0359</name>
</gene>
<dbReference type="AlphaFoldDB" id="A0A543AMV3"/>
<comment type="caution">
    <text evidence="1">The sequence shown here is derived from an EMBL/GenBank/DDBJ whole genome shotgun (WGS) entry which is preliminary data.</text>
</comment>
<dbReference type="Proteomes" id="UP000319746">
    <property type="component" value="Unassembled WGS sequence"/>
</dbReference>
<proteinExistence type="predicted"/>
<organism evidence="1 2">
    <name type="scientific">Enteractinococcus coprophilus</name>
    <dbReference type="NCBI Taxonomy" id="1027633"/>
    <lineage>
        <taxon>Bacteria</taxon>
        <taxon>Bacillati</taxon>
        <taxon>Actinomycetota</taxon>
        <taxon>Actinomycetes</taxon>
        <taxon>Micrococcales</taxon>
        <taxon>Micrococcaceae</taxon>
    </lineage>
</organism>
<sequence>MPADRKKPQLEVPEEGLLENFVDAEGDEDQPILPRTPKPITVNEADWVEQHIDVPVDDDDIEHS</sequence>